<protein>
    <recommendedName>
        <fullName evidence="1">DUF302 domain-containing protein</fullName>
    </recommendedName>
</protein>
<dbReference type="Pfam" id="PF03625">
    <property type="entry name" value="DUF302"/>
    <property type="match status" value="1"/>
</dbReference>
<evidence type="ECO:0000259" key="1">
    <source>
        <dbReference type="Pfam" id="PF03625"/>
    </source>
</evidence>
<dbReference type="OrthoDB" id="9791067at2"/>
<sequence>MFHYSVETDKSVDEAVAALEESLKDRKFGVLWKLDIPAKLQEKGVDFTSPYRVLEVCNPHEAKRVLSRNKLVGYFLPCKIVVYEDQGKTMIGLPRPTMLMDVVNDPGLKEIAQSVEETLIEAVNAAK</sequence>
<dbReference type="Proteomes" id="UP000217785">
    <property type="component" value="Unassembled WGS sequence"/>
</dbReference>
<organism evidence="2 3">
    <name type="scientific">Effusibacillus lacus</name>
    <dbReference type="NCBI Taxonomy" id="1348429"/>
    <lineage>
        <taxon>Bacteria</taxon>
        <taxon>Bacillati</taxon>
        <taxon>Bacillota</taxon>
        <taxon>Bacilli</taxon>
        <taxon>Bacillales</taxon>
        <taxon>Alicyclobacillaceae</taxon>
        <taxon>Effusibacillus</taxon>
    </lineage>
</organism>
<proteinExistence type="predicted"/>
<evidence type="ECO:0000313" key="2">
    <source>
        <dbReference type="EMBL" id="GAX89839.1"/>
    </source>
</evidence>
<dbReference type="EMBL" id="BDUF01000033">
    <property type="protein sequence ID" value="GAX89839.1"/>
    <property type="molecule type" value="Genomic_DNA"/>
</dbReference>
<dbReference type="Gene3D" id="3.30.310.70">
    <property type="entry name" value="TT1751-like domain"/>
    <property type="match status" value="1"/>
</dbReference>
<dbReference type="InterPro" id="IPR016796">
    <property type="entry name" value="UCP021774"/>
</dbReference>
<dbReference type="PANTHER" id="PTHR38342:SF1">
    <property type="entry name" value="SLR5037 PROTEIN"/>
    <property type="match status" value="1"/>
</dbReference>
<dbReference type="AlphaFoldDB" id="A0A292YLQ3"/>
<evidence type="ECO:0000313" key="3">
    <source>
        <dbReference type="Proteomes" id="UP000217785"/>
    </source>
</evidence>
<dbReference type="RefSeq" id="WP_096181540.1">
    <property type="nucleotide sequence ID" value="NZ_BDUF01000033.1"/>
</dbReference>
<keyword evidence="3" id="KW-1185">Reference proteome</keyword>
<gene>
    <name evidence="2" type="ORF">EFBL_1464</name>
</gene>
<dbReference type="CDD" id="cd14797">
    <property type="entry name" value="DUF302"/>
    <property type="match status" value="1"/>
</dbReference>
<dbReference type="InterPro" id="IPR005180">
    <property type="entry name" value="DUF302"/>
</dbReference>
<comment type="caution">
    <text evidence="2">The sequence shown here is derived from an EMBL/GenBank/DDBJ whole genome shotgun (WGS) entry which is preliminary data.</text>
</comment>
<dbReference type="SUPFAM" id="SSF103247">
    <property type="entry name" value="TT1751-like"/>
    <property type="match status" value="1"/>
</dbReference>
<reference evidence="3" key="1">
    <citation type="submission" date="2017-07" db="EMBL/GenBank/DDBJ databases">
        <title>Draft genome sequence of Effusibacillus lacus strain skLN1.</title>
        <authorList>
            <person name="Watanabe M."/>
            <person name="Kojima H."/>
            <person name="Fukui M."/>
        </authorList>
    </citation>
    <scope>NUCLEOTIDE SEQUENCE [LARGE SCALE GENOMIC DNA]</scope>
    <source>
        <strain evidence="3">skLN1</strain>
    </source>
</reference>
<name>A0A292YLQ3_9BACL</name>
<feature type="domain" description="DUF302" evidence="1">
    <location>
        <begin position="35"/>
        <end position="96"/>
    </location>
</feature>
<dbReference type="PANTHER" id="PTHR38342">
    <property type="entry name" value="SLR5037 PROTEIN"/>
    <property type="match status" value="1"/>
</dbReference>
<accession>A0A292YLQ3</accession>
<dbReference type="PIRSF" id="PIRSF021774">
    <property type="entry name" value="UCP021774"/>
    <property type="match status" value="1"/>
</dbReference>
<dbReference type="InterPro" id="IPR035923">
    <property type="entry name" value="TT1751-like_sf"/>
</dbReference>